<evidence type="ECO:0000256" key="3">
    <source>
        <dbReference type="SAM" id="MobiDB-lite"/>
    </source>
</evidence>
<dbReference type="Pfam" id="PF00440">
    <property type="entry name" value="TetR_N"/>
    <property type="match status" value="1"/>
</dbReference>
<dbReference type="PANTHER" id="PTHR30055:SF235">
    <property type="entry name" value="TRANSCRIPTIONAL REGULATORY PROTEIN"/>
    <property type="match status" value="1"/>
</dbReference>
<dbReference type="GO" id="GO:0003700">
    <property type="term" value="F:DNA-binding transcription factor activity"/>
    <property type="evidence" value="ECO:0007669"/>
    <property type="project" value="TreeGrafter"/>
</dbReference>
<dbReference type="PROSITE" id="PS50977">
    <property type="entry name" value="HTH_TETR_2"/>
    <property type="match status" value="1"/>
</dbReference>
<organism evidence="5 6">
    <name type="scientific">Actinokineospora bangkokensis</name>
    <dbReference type="NCBI Taxonomy" id="1193682"/>
    <lineage>
        <taxon>Bacteria</taxon>
        <taxon>Bacillati</taxon>
        <taxon>Actinomycetota</taxon>
        <taxon>Actinomycetes</taxon>
        <taxon>Pseudonocardiales</taxon>
        <taxon>Pseudonocardiaceae</taxon>
        <taxon>Actinokineospora</taxon>
    </lineage>
</organism>
<dbReference type="OrthoDB" id="3210235at2"/>
<dbReference type="Proteomes" id="UP000186040">
    <property type="component" value="Unassembled WGS sequence"/>
</dbReference>
<evidence type="ECO:0000259" key="4">
    <source>
        <dbReference type="PROSITE" id="PS50977"/>
    </source>
</evidence>
<dbReference type="InterPro" id="IPR036271">
    <property type="entry name" value="Tet_transcr_reg_TetR-rel_C_sf"/>
</dbReference>
<dbReference type="InterPro" id="IPR041678">
    <property type="entry name" value="TetR_C_16"/>
</dbReference>
<protein>
    <submittedName>
        <fullName evidence="5">TetR family transcriptional regulator</fullName>
    </submittedName>
</protein>
<dbReference type="Gene3D" id="1.10.10.60">
    <property type="entry name" value="Homeodomain-like"/>
    <property type="match status" value="1"/>
</dbReference>
<dbReference type="SUPFAM" id="SSF48498">
    <property type="entry name" value="Tetracyclin repressor-like, C-terminal domain"/>
    <property type="match status" value="1"/>
</dbReference>
<accession>A0A1Q9LQC7</accession>
<keyword evidence="1 2" id="KW-0238">DNA-binding</keyword>
<dbReference type="SUPFAM" id="SSF46689">
    <property type="entry name" value="Homeodomain-like"/>
    <property type="match status" value="1"/>
</dbReference>
<reference evidence="5 6" key="1">
    <citation type="submission" date="2016-10" db="EMBL/GenBank/DDBJ databases">
        <title>The Draft Genome Sequence of Actinokineospora bangkokensis 44EHWT reveals the biosynthetic pathway of antifungal compounds Thailandins with unusual extender unit butylmalonyl-CoA.</title>
        <authorList>
            <person name="Greule A."/>
            <person name="Intra B."/>
            <person name="Flemming S."/>
            <person name="Rommel M.G."/>
            <person name="Panbangred W."/>
            <person name="Bechthold A."/>
        </authorList>
    </citation>
    <scope>NUCLEOTIDE SEQUENCE [LARGE SCALE GENOMIC DNA]</scope>
    <source>
        <strain evidence="5 6">44EHW</strain>
    </source>
</reference>
<dbReference type="InterPro" id="IPR001647">
    <property type="entry name" value="HTH_TetR"/>
</dbReference>
<sequence>MSAVSASTAGDGGGRRRGRRPGGADTRAALLAAAREVFGESGYRDATVRAIAGRAGVDPAMVNHWFGGKEKLFAAAVLKLPFDLPEYVARMRAAPAEELGERIVRGFLGAWDAADGAHFSALIRSAASHEEAASSLRDFFLANLFRQLADRVADDRQELRAGLVASQMIGLGVVRYLVRFGPVADAGVDALVASVAPTVQRYLTGPLA</sequence>
<dbReference type="STRING" id="1193682.BJP25_10695"/>
<dbReference type="Gene3D" id="1.10.357.10">
    <property type="entry name" value="Tetracycline Repressor, domain 2"/>
    <property type="match status" value="1"/>
</dbReference>
<evidence type="ECO:0000313" key="5">
    <source>
        <dbReference type="EMBL" id="OLR94247.1"/>
    </source>
</evidence>
<dbReference type="InterPro" id="IPR050109">
    <property type="entry name" value="HTH-type_TetR-like_transc_reg"/>
</dbReference>
<name>A0A1Q9LQC7_9PSEU</name>
<dbReference type="EMBL" id="MKQR01000007">
    <property type="protein sequence ID" value="OLR94247.1"/>
    <property type="molecule type" value="Genomic_DNA"/>
</dbReference>
<dbReference type="GO" id="GO:0000976">
    <property type="term" value="F:transcription cis-regulatory region binding"/>
    <property type="evidence" value="ECO:0007669"/>
    <property type="project" value="TreeGrafter"/>
</dbReference>
<evidence type="ECO:0000256" key="1">
    <source>
        <dbReference type="ARBA" id="ARBA00023125"/>
    </source>
</evidence>
<feature type="region of interest" description="Disordered" evidence="3">
    <location>
        <begin position="1"/>
        <end position="25"/>
    </location>
</feature>
<comment type="caution">
    <text evidence="5">The sequence shown here is derived from an EMBL/GenBank/DDBJ whole genome shotgun (WGS) entry which is preliminary data.</text>
</comment>
<feature type="DNA-binding region" description="H-T-H motif" evidence="2">
    <location>
        <begin position="47"/>
        <end position="66"/>
    </location>
</feature>
<dbReference type="PRINTS" id="PR00455">
    <property type="entry name" value="HTHTETR"/>
</dbReference>
<evidence type="ECO:0000256" key="2">
    <source>
        <dbReference type="PROSITE-ProRule" id="PRU00335"/>
    </source>
</evidence>
<dbReference type="PANTHER" id="PTHR30055">
    <property type="entry name" value="HTH-TYPE TRANSCRIPTIONAL REGULATOR RUTR"/>
    <property type="match status" value="1"/>
</dbReference>
<gene>
    <name evidence="5" type="ORF">BJP25_10695</name>
</gene>
<proteinExistence type="predicted"/>
<keyword evidence="6" id="KW-1185">Reference proteome</keyword>
<dbReference type="RefSeq" id="WP_075974091.1">
    <property type="nucleotide sequence ID" value="NZ_MKQR01000007.1"/>
</dbReference>
<dbReference type="Pfam" id="PF17920">
    <property type="entry name" value="TetR_C_16"/>
    <property type="match status" value="1"/>
</dbReference>
<feature type="domain" description="HTH tetR-type" evidence="4">
    <location>
        <begin position="24"/>
        <end position="84"/>
    </location>
</feature>
<evidence type="ECO:0000313" key="6">
    <source>
        <dbReference type="Proteomes" id="UP000186040"/>
    </source>
</evidence>
<dbReference type="InterPro" id="IPR009057">
    <property type="entry name" value="Homeodomain-like_sf"/>
</dbReference>
<dbReference type="AlphaFoldDB" id="A0A1Q9LQC7"/>